<gene>
    <name evidence="2" type="ORF">GCM10011511_15710</name>
</gene>
<evidence type="ECO:0000259" key="1">
    <source>
        <dbReference type="Pfam" id="PF03432"/>
    </source>
</evidence>
<dbReference type="Proteomes" id="UP000607559">
    <property type="component" value="Unassembled WGS sequence"/>
</dbReference>
<protein>
    <recommendedName>
        <fullName evidence="1">MobA/VirD2-like nuclease domain-containing protein</fullName>
    </recommendedName>
</protein>
<comment type="caution">
    <text evidence="2">The sequence shown here is derived from an EMBL/GenBank/DDBJ whole genome shotgun (WGS) entry which is preliminary data.</text>
</comment>
<name>A0A8J2XQH6_9BACT</name>
<evidence type="ECO:0000313" key="3">
    <source>
        <dbReference type="Proteomes" id="UP000607559"/>
    </source>
</evidence>
<organism evidence="2 3">
    <name type="scientific">Puia dinghuensis</name>
    <dbReference type="NCBI Taxonomy" id="1792502"/>
    <lineage>
        <taxon>Bacteria</taxon>
        <taxon>Pseudomonadati</taxon>
        <taxon>Bacteroidota</taxon>
        <taxon>Chitinophagia</taxon>
        <taxon>Chitinophagales</taxon>
        <taxon>Chitinophagaceae</taxon>
        <taxon>Puia</taxon>
    </lineage>
</organism>
<reference evidence="2" key="2">
    <citation type="submission" date="2020-09" db="EMBL/GenBank/DDBJ databases">
        <authorList>
            <person name="Sun Q."/>
            <person name="Zhou Y."/>
        </authorList>
    </citation>
    <scope>NUCLEOTIDE SEQUENCE</scope>
    <source>
        <strain evidence="2">CGMCC 1.15448</strain>
    </source>
</reference>
<dbReference type="RefSeq" id="WP_188930221.1">
    <property type="nucleotide sequence ID" value="NZ_BMJC01000001.1"/>
</dbReference>
<feature type="domain" description="MobA/VirD2-like nuclease" evidence="1">
    <location>
        <begin position="36"/>
        <end position="144"/>
    </location>
</feature>
<dbReference type="InterPro" id="IPR005094">
    <property type="entry name" value="Endonuclease_MobA/VirD2"/>
</dbReference>
<proteinExistence type="predicted"/>
<dbReference type="EMBL" id="BMJC01000001">
    <property type="protein sequence ID" value="GGA93154.1"/>
    <property type="molecule type" value="Genomic_DNA"/>
</dbReference>
<evidence type="ECO:0000313" key="2">
    <source>
        <dbReference type="EMBL" id="GGA93154.1"/>
    </source>
</evidence>
<sequence length="321" mass="36296">MRKSIQKALNHNEAKVCAGVGEILLASGFGCDIADLNFHEKLRRFELLNQRNEWVQKNTLHISLNFPPGEDLPPETLQRLTFDYMDRIGFGDQPFLVYQHHDAKHPHIHIVTTCIQSDGTSIDLHNIGQELSEPAREALEIEYGRTRARGRENHLENTESPDLAAKVQEVTGTYKFTSLDELNAILAQFEMIAWPGAPGSAIHSNRGLIYSRIDADGNRIGTPIKSSDLVTRPTLPWLEKRFVLNKVKKLTARDRVIQNLTSALAAVNGNPMANLHRLQQRRLSLYPRWDHAGNLLSVYVIDNRNKIVFTAEELNFEPAAL</sequence>
<keyword evidence="3" id="KW-1185">Reference proteome</keyword>
<accession>A0A8J2XQH6</accession>
<dbReference type="AlphaFoldDB" id="A0A8J2XQH6"/>
<reference evidence="2" key="1">
    <citation type="journal article" date="2014" name="Int. J. Syst. Evol. Microbiol.">
        <title>Complete genome sequence of Corynebacterium casei LMG S-19264T (=DSM 44701T), isolated from a smear-ripened cheese.</title>
        <authorList>
            <consortium name="US DOE Joint Genome Institute (JGI-PGF)"/>
            <person name="Walter F."/>
            <person name="Albersmeier A."/>
            <person name="Kalinowski J."/>
            <person name="Ruckert C."/>
        </authorList>
    </citation>
    <scope>NUCLEOTIDE SEQUENCE</scope>
    <source>
        <strain evidence="2">CGMCC 1.15448</strain>
    </source>
</reference>
<dbReference type="Pfam" id="PF03432">
    <property type="entry name" value="Relaxase"/>
    <property type="match status" value="1"/>
</dbReference>